<name>A0A820QEN5_9BILA</name>
<comment type="caution">
    <text evidence="1">The sequence shown here is derived from an EMBL/GenBank/DDBJ whole genome shotgun (WGS) entry which is preliminary data.</text>
</comment>
<dbReference type="EMBL" id="CAJOAZ010029148">
    <property type="protein sequence ID" value="CAF4422976.1"/>
    <property type="molecule type" value="Genomic_DNA"/>
</dbReference>
<feature type="non-terminal residue" evidence="1">
    <location>
        <position position="158"/>
    </location>
</feature>
<evidence type="ECO:0000313" key="1">
    <source>
        <dbReference type="EMBL" id="CAF4422976.1"/>
    </source>
</evidence>
<sequence length="158" mass="19043">HIREDRLKRAVKTRTDNLELIYRTLETNYDMWIHNLERYRHDYHLLKLFSNRQIMILIILLTKSTTQNQVKCHFLEKLCLSKDILNHRNKELELTIQCLIHYLRSLSMNDCDLSEMNITHQYETYQIESNSNAEIGLNKLSQFLGEVFNNGRELFQKN</sequence>
<protein>
    <submittedName>
        <fullName evidence="1">Uncharacterized protein</fullName>
    </submittedName>
</protein>
<dbReference type="AlphaFoldDB" id="A0A820QEN5"/>
<organism evidence="1 2">
    <name type="scientific">Adineta steineri</name>
    <dbReference type="NCBI Taxonomy" id="433720"/>
    <lineage>
        <taxon>Eukaryota</taxon>
        <taxon>Metazoa</taxon>
        <taxon>Spiralia</taxon>
        <taxon>Gnathifera</taxon>
        <taxon>Rotifera</taxon>
        <taxon>Eurotatoria</taxon>
        <taxon>Bdelloidea</taxon>
        <taxon>Adinetida</taxon>
        <taxon>Adinetidae</taxon>
        <taxon>Adineta</taxon>
    </lineage>
</organism>
<accession>A0A820QEN5</accession>
<evidence type="ECO:0000313" key="2">
    <source>
        <dbReference type="Proteomes" id="UP000663844"/>
    </source>
</evidence>
<proteinExistence type="predicted"/>
<dbReference type="Proteomes" id="UP000663844">
    <property type="component" value="Unassembled WGS sequence"/>
</dbReference>
<reference evidence="1" key="1">
    <citation type="submission" date="2021-02" db="EMBL/GenBank/DDBJ databases">
        <authorList>
            <person name="Nowell W R."/>
        </authorList>
    </citation>
    <scope>NUCLEOTIDE SEQUENCE</scope>
</reference>
<gene>
    <name evidence="1" type="ORF">OXD698_LOCUS52753</name>
</gene>
<feature type="non-terminal residue" evidence="1">
    <location>
        <position position="1"/>
    </location>
</feature>